<reference evidence="3" key="1">
    <citation type="submission" date="2021-05" db="EMBL/GenBank/DDBJ databases">
        <title>Encephalitozoon hellem ATCC 50604 Complete Genome.</title>
        <authorList>
            <person name="Mascarenhas dos Santos A.C."/>
            <person name="Julian A.T."/>
            <person name="Pombert J.-F."/>
        </authorList>
    </citation>
    <scope>NUCLEOTIDE SEQUENCE</scope>
    <source>
        <strain evidence="3">ATCC 50604</strain>
    </source>
</reference>
<feature type="domain" description="T-SNARE coiled-coil homology" evidence="2">
    <location>
        <begin position="146"/>
        <end position="200"/>
    </location>
</feature>
<evidence type="ECO:0000313" key="5">
    <source>
        <dbReference type="Proteomes" id="UP001059546"/>
    </source>
</evidence>
<dbReference type="GO" id="GO:0016020">
    <property type="term" value="C:membrane"/>
    <property type="evidence" value="ECO:0007669"/>
    <property type="project" value="InterPro"/>
</dbReference>
<dbReference type="Gene3D" id="1.20.5.110">
    <property type="match status" value="1"/>
</dbReference>
<keyword evidence="1" id="KW-0812">Transmembrane</keyword>
<name>A0A9Q9F8B8_ENCHE</name>
<dbReference type="Proteomes" id="UP001217963">
    <property type="component" value="Chromosome V"/>
</dbReference>
<dbReference type="EMBL" id="CP119066">
    <property type="protein sequence ID" value="WEL38680.1"/>
    <property type="molecule type" value="Genomic_DNA"/>
</dbReference>
<gene>
    <name evidence="3" type="ORF">GPU96_05g09640</name>
    <name evidence="4" type="ORF">PFJ87_05g01500</name>
</gene>
<keyword evidence="1" id="KW-0472">Membrane</keyword>
<dbReference type="InterPro" id="IPR010989">
    <property type="entry name" value="SNARE"/>
</dbReference>
<accession>A0A9Q9F8B8</accession>
<keyword evidence="1" id="KW-1133">Transmembrane helix</keyword>
<evidence type="ECO:0000313" key="4">
    <source>
        <dbReference type="EMBL" id="WEL38680.1"/>
    </source>
</evidence>
<evidence type="ECO:0000259" key="2">
    <source>
        <dbReference type="PROSITE" id="PS50192"/>
    </source>
</evidence>
<proteinExistence type="predicted"/>
<dbReference type="Proteomes" id="UP001059546">
    <property type="component" value="Chromosome V"/>
</dbReference>
<dbReference type="GO" id="GO:0016192">
    <property type="term" value="P:vesicle-mediated transport"/>
    <property type="evidence" value="ECO:0007669"/>
    <property type="project" value="InterPro"/>
</dbReference>
<reference evidence="4 6" key="2">
    <citation type="submission" date="2023-02" db="EMBL/GenBank/DDBJ databases">
        <title>Encephalitozoon hellem ATCC 50451 complete genome.</title>
        <authorList>
            <person name="Mascarenhas dos Santos A.C."/>
            <person name="Julian A.T."/>
            <person name="Pombert J.-F."/>
        </authorList>
    </citation>
    <scope>NUCLEOTIDE SEQUENCE [LARGE SCALE GENOMIC DNA]</scope>
    <source>
        <strain evidence="4 6">ATCC 50451</strain>
    </source>
</reference>
<evidence type="ECO:0000313" key="3">
    <source>
        <dbReference type="EMBL" id="UTX43223.1"/>
    </source>
</evidence>
<organism evidence="3 5">
    <name type="scientific">Encephalitozoon hellem</name>
    <name type="common">Microsporidian parasite</name>
    <dbReference type="NCBI Taxonomy" id="27973"/>
    <lineage>
        <taxon>Eukaryota</taxon>
        <taxon>Fungi</taxon>
        <taxon>Fungi incertae sedis</taxon>
        <taxon>Microsporidia</taxon>
        <taxon>Unikaryonidae</taxon>
        <taxon>Encephalitozoon</taxon>
    </lineage>
</organism>
<evidence type="ECO:0000256" key="1">
    <source>
        <dbReference type="SAM" id="Phobius"/>
    </source>
</evidence>
<protein>
    <submittedName>
        <fullName evidence="4">t-SNARE complex subunit</fullName>
    </submittedName>
</protein>
<sequence length="238" mass="27713">MLVNRTLEYKKLTKRKDIKFSPLSTSGLRESLDEVRQSISKLSIIQEKHCMPSFSPRKKKKDEIDEVKRHIADRIHCAERSIEEITKISSSKVLMGCMHDYFVGQLKAIIHDYRSLQQKFLKDIDLCEEIDHEDENNDGGSMLLLENVKDLRKSIYDLTSVLLDMKMAVGQQSLQIDRLDFYLDSINFYLEGANNELGKIPSSHRRIKNKAIYFMLLLSIVLILMSMLKMMRGRQKVL</sequence>
<dbReference type="EMBL" id="CP075151">
    <property type="protein sequence ID" value="UTX43223.1"/>
    <property type="molecule type" value="Genomic_DNA"/>
</dbReference>
<dbReference type="InterPro" id="IPR000727">
    <property type="entry name" value="T_SNARE_dom"/>
</dbReference>
<feature type="transmembrane region" description="Helical" evidence="1">
    <location>
        <begin position="211"/>
        <end position="228"/>
    </location>
</feature>
<evidence type="ECO:0000313" key="6">
    <source>
        <dbReference type="Proteomes" id="UP001217963"/>
    </source>
</evidence>
<dbReference type="OrthoDB" id="10251371at2759"/>
<dbReference type="PROSITE" id="PS50192">
    <property type="entry name" value="T_SNARE"/>
    <property type="match status" value="1"/>
</dbReference>
<dbReference type="SUPFAM" id="SSF47661">
    <property type="entry name" value="t-snare proteins"/>
    <property type="match status" value="1"/>
</dbReference>
<keyword evidence="6" id="KW-1185">Reference proteome</keyword>
<dbReference type="Gene3D" id="1.20.58.70">
    <property type="match status" value="1"/>
</dbReference>
<dbReference type="AlphaFoldDB" id="A0A9Q9F8B8"/>